<dbReference type="EMBL" id="VEPZ02001693">
    <property type="protein sequence ID" value="KAE8662873.1"/>
    <property type="molecule type" value="Genomic_DNA"/>
</dbReference>
<feature type="region of interest" description="Disordered" evidence="1">
    <location>
        <begin position="24"/>
        <end position="51"/>
    </location>
</feature>
<dbReference type="InterPro" id="IPR002109">
    <property type="entry name" value="Glutaredoxin"/>
</dbReference>
<reference evidence="3" key="1">
    <citation type="submission" date="2019-09" db="EMBL/GenBank/DDBJ databases">
        <title>Draft genome information of white flower Hibiscus syriacus.</title>
        <authorList>
            <person name="Kim Y.-M."/>
        </authorList>
    </citation>
    <scope>NUCLEOTIDE SEQUENCE [LARGE SCALE GENOMIC DNA]</scope>
    <source>
        <strain evidence="3">YM2019G1</strain>
    </source>
</reference>
<evidence type="ECO:0000259" key="2">
    <source>
        <dbReference type="Pfam" id="PF00462"/>
    </source>
</evidence>
<feature type="compositionally biased region" description="Polar residues" evidence="1">
    <location>
        <begin position="111"/>
        <end position="129"/>
    </location>
</feature>
<dbReference type="AlphaFoldDB" id="A0A6A2WQ54"/>
<sequence>MKMKMKCHRAEKWDCGSINLNKSSNRTSEGQVISGNVKQDNTGGKSNKSCGQSWTSPLNNALKGWDPNCCLISLARVLEAAENNHDIDFPDIPISTSELNQEKSKTRATKTKQSLSSRALHQDSGPSWSTASSLVDLVLESSLKRTSLGSDHAAIPSSGSGQLTHSSLTDPAENAGGWDPIIPDPSEYSFGNESVSDLLAEVEAMESLNGLTSPISILRCDGELARGAEPDCFSPAPEPGKSDALSSTNDLRISSKSTVTNETIGTSESEVLDGCSEEFWQAFFHDLAWPGLFPPLSTSSENDVSVNQYEDGSGMQLPALAVTTWDMTAINTTWRAGREATIPNWEAIKGNLSFNLGGSGQGARNFSWGIGTRTTMFLLQTELVLADLRPKDNRSVNFMKGDVAIKEHPVAIGTLDYRYCLRAKRILSELNEKPYVVELDLRDEGGKIQYVLDLVGRSTVPQVFVNGKYIGGSDGLGAAVDNSTLQRLLTGS</sequence>
<dbReference type="GO" id="GO:0015038">
    <property type="term" value="F:glutathione disulfide oxidoreductase activity"/>
    <property type="evidence" value="ECO:0007669"/>
    <property type="project" value="TreeGrafter"/>
</dbReference>
<feature type="compositionally biased region" description="Polar residues" evidence="1">
    <location>
        <begin position="244"/>
        <end position="262"/>
    </location>
</feature>
<evidence type="ECO:0000313" key="4">
    <source>
        <dbReference type="Proteomes" id="UP000436088"/>
    </source>
</evidence>
<organism evidence="3 4">
    <name type="scientific">Hibiscus syriacus</name>
    <name type="common">Rose of Sharon</name>
    <dbReference type="NCBI Taxonomy" id="106335"/>
    <lineage>
        <taxon>Eukaryota</taxon>
        <taxon>Viridiplantae</taxon>
        <taxon>Streptophyta</taxon>
        <taxon>Embryophyta</taxon>
        <taxon>Tracheophyta</taxon>
        <taxon>Spermatophyta</taxon>
        <taxon>Magnoliopsida</taxon>
        <taxon>eudicotyledons</taxon>
        <taxon>Gunneridae</taxon>
        <taxon>Pentapetalae</taxon>
        <taxon>rosids</taxon>
        <taxon>malvids</taxon>
        <taxon>Malvales</taxon>
        <taxon>Malvaceae</taxon>
        <taxon>Malvoideae</taxon>
        <taxon>Hibiscus</taxon>
    </lineage>
</organism>
<name>A0A6A2WQ54_HIBSY</name>
<feature type="compositionally biased region" description="Polar residues" evidence="1">
    <location>
        <begin position="157"/>
        <end position="169"/>
    </location>
</feature>
<comment type="caution">
    <text evidence="3">The sequence shown here is derived from an EMBL/GenBank/DDBJ whole genome shotgun (WGS) entry which is preliminary data.</text>
</comment>
<evidence type="ECO:0000313" key="3">
    <source>
        <dbReference type="EMBL" id="KAE8662873.1"/>
    </source>
</evidence>
<feature type="region of interest" description="Disordered" evidence="1">
    <location>
        <begin position="149"/>
        <end position="187"/>
    </location>
</feature>
<protein>
    <submittedName>
        <fullName evidence="3">Monothiol glutaredoxin-S6</fullName>
    </submittedName>
</protein>
<accession>A0A6A2WQ54</accession>
<feature type="region of interest" description="Disordered" evidence="1">
    <location>
        <begin position="98"/>
        <end position="129"/>
    </location>
</feature>
<keyword evidence="4" id="KW-1185">Reference proteome</keyword>
<proteinExistence type="predicted"/>
<dbReference type="PROSITE" id="PS51354">
    <property type="entry name" value="GLUTAREDOXIN_2"/>
    <property type="match status" value="1"/>
</dbReference>
<evidence type="ECO:0000256" key="1">
    <source>
        <dbReference type="SAM" id="MobiDB-lite"/>
    </source>
</evidence>
<dbReference type="PANTHER" id="PTHR45694:SF4">
    <property type="entry name" value="GLUTAREDOXIN-C3"/>
    <property type="match status" value="1"/>
</dbReference>
<dbReference type="PANTHER" id="PTHR45694">
    <property type="entry name" value="GLUTAREDOXIN 2"/>
    <property type="match status" value="1"/>
</dbReference>
<dbReference type="Gene3D" id="3.40.30.10">
    <property type="entry name" value="Glutaredoxin"/>
    <property type="match status" value="1"/>
</dbReference>
<feature type="domain" description="Glutaredoxin" evidence="2">
    <location>
        <begin position="417"/>
        <end position="470"/>
    </location>
</feature>
<dbReference type="InterPro" id="IPR036249">
    <property type="entry name" value="Thioredoxin-like_sf"/>
</dbReference>
<dbReference type="GO" id="GO:0034599">
    <property type="term" value="P:cellular response to oxidative stress"/>
    <property type="evidence" value="ECO:0007669"/>
    <property type="project" value="TreeGrafter"/>
</dbReference>
<dbReference type="GO" id="GO:0005737">
    <property type="term" value="C:cytoplasm"/>
    <property type="evidence" value="ECO:0007669"/>
    <property type="project" value="TreeGrafter"/>
</dbReference>
<gene>
    <name evidence="3" type="ORF">F3Y22_tig00113124pilonHSYRG00276</name>
</gene>
<dbReference type="SUPFAM" id="SSF52833">
    <property type="entry name" value="Thioredoxin-like"/>
    <property type="match status" value="1"/>
</dbReference>
<dbReference type="Pfam" id="PF00462">
    <property type="entry name" value="Glutaredoxin"/>
    <property type="match status" value="1"/>
</dbReference>
<dbReference type="Proteomes" id="UP000436088">
    <property type="component" value="Unassembled WGS sequence"/>
</dbReference>
<feature type="region of interest" description="Disordered" evidence="1">
    <location>
        <begin position="229"/>
        <end position="262"/>
    </location>
</feature>
<dbReference type="CDD" id="cd03419">
    <property type="entry name" value="GRX_GRXh_1_2_like"/>
    <property type="match status" value="1"/>
</dbReference>